<dbReference type="Pfam" id="PF13416">
    <property type="entry name" value="SBP_bac_8"/>
    <property type="match status" value="1"/>
</dbReference>
<dbReference type="Proteomes" id="UP000510721">
    <property type="component" value="Plasmid pEmeITTGR7c"/>
</dbReference>
<dbReference type="Gene3D" id="3.40.190.10">
    <property type="entry name" value="Periplasmic binding protein-like II"/>
    <property type="match status" value="1"/>
</dbReference>
<keyword evidence="3" id="KW-1185">Reference proteome</keyword>
<dbReference type="InterPro" id="IPR006059">
    <property type="entry name" value="SBP"/>
</dbReference>
<accession>A0A859R351</accession>
<dbReference type="RefSeq" id="WP_180943829.1">
    <property type="nucleotide sequence ID" value="NZ_CP041241.1"/>
</dbReference>
<dbReference type="AlphaFoldDB" id="A0A859R351"/>
<evidence type="ECO:0000313" key="2">
    <source>
        <dbReference type="EMBL" id="QLL65371.1"/>
    </source>
</evidence>
<keyword evidence="1" id="KW-0574">Periplasm</keyword>
<keyword evidence="2" id="KW-0614">Plasmid</keyword>
<evidence type="ECO:0000256" key="1">
    <source>
        <dbReference type="ARBA" id="ARBA00022764"/>
    </source>
</evidence>
<reference evidence="2 3" key="1">
    <citation type="submission" date="2019-06" db="EMBL/GenBank/DDBJ databases">
        <title>Complete genome sequence of Ensifer mexicanus ITTG R7 isolated from nodules of Acacia angustissima (Mill.) Kuntze.</title>
        <authorList>
            <person name="Rincon-Rosales R."/>
            <person name="Rogel M.A."/>
            <person name="Guerrero G."/>
            <person name="Rincon-Molina C.I."/>
            <person name="Lopez-Lopez A."/>
            <person name="Martinez-Romero E."/>
        </authorList>
    </citation>
    <scope>NUCLEOTIDE SEQUENCE [LARGE SCALE GENOMIC DNA]</scope>
    <source>
        <strain evidence="2 3">ITTG R7</strain>
        <plasmid evidence="3">pemeittgr7c</plasmid>
    </source>
</reference>
<proteinExistence type="predicted"/>
<dbReference type="SUPFAM" id="SSF53850">
    <property type="entry name" value="Periplasmic binding protein-like II"/>
    <property type="match status" value="1"/>
</dbReference>
<geneLocation type="plasmid" evidence="3">
    <name>pemeittgr7c</name>
</geneLocation>
<dbReference type="EMBL" id="CP041241">
    <property type="protein sequence ID" value="QLL65371.1"/>
    <property type="molecule type" value="Genomic_DNA"/>
</dbReference>
<evidence type="ECO:0000313" key="3">
    <source>
        <dbReference type="Proteomes" id="UP000510721"/>
    </source>
</evidence>
<protein>
    <submittedName>
        <fullName evidence="2">Extracellular solute-binding protein</fullName>
    </submittedName>
</protein>
<sequence>MTFIGLTWDHPRGYNALAETARRINQGRAEPLIQWNKQPLEGFESAPIAELADRNDLLVMDHPHIGEAVAEGCFLPLEELYPPSLLEAWRRDSIGPSAASYRWDGGTWALPLDVATQVMARRADRIAAPPADWDDLIELAARLPVAQSLAGPHAVLSLMSMAAGAGAAVGGENFLPQAEATTALETMQRLYALRPAGSEQLNPIALLEAMARSEDIALIPLVFGYVTYAARGHAPRIVTFSDTIRAPRGQGGVIGGTGIAFSRRCRPTPELLSHIASLLSASTQIETFPAFGGQPSARSAWQDAGVNRNWGDFYRNTLATAETALLRPRFDGYIAFQTAAAARIRMALDERDDPETTLVALRTLWRRTRREARGQLDDVRG</sequence>
<gene>
    <name evidence="2" type="ORF">FKV68_28925</name>
</gene>
<name>A0A859R351_9HYPH</name>
<organism evidence="2 3">
    <name type="scientific">Sinorhizobium mexicanum</name>
    <dbReference type="NCBI Taxonomy" id="375549"/>
    <lineage>
        <taxon>Bacteria</taxon>
        <taxon>Pseudomonadati</taxon>
        <taxon>Pseudomonadota</taxon>
        <taxon>Alphaproteobacteria</taxon>
        <taxon>Hyphomicrobiales</taxon>
        <taxon>Rhizobiaceae</taxon>
        <taxon>Sinorhizobium/Ensifer group</taxon>
        <taxon>Sinorhizobium</taxon>
    </lineage>
</organism>
<dbReference type="KEGG" id="emx:FKV68_28925"/>